<accession>H0XV54</accession>
<feature type="region of interest" description="Disordered" evidence="1">
    <location>
        <begin position="1"/>
        <end position="26"/>
    </location>
</feature>
<reference evidence="2" key="3">
    <citation type="submission" date="2025-09" db="UniProtKB">
        <authorList>
            <consortium name="Ensembl"/>
        </authorList>
    </citation>
    <scope>IDENTIFICATION</scope>
</reference>
<feature type="compositionally biased region" description="Polar residues" evidence="1">
    <location>
        <begin position="1"/>
        <end position="11"/>
    </location>
</feature>
<dbReference type="eggNOG" id="KOG0245">
    <property type="taxonomic scope" value="Eukaryota"/>
</dbReference>
<dbReference type="GO" id="GO:0051225">
    <property type="term" value="P:spindle assembly"/>
    <property type="evidence" value="ECO:0007669"/>
    <property type="project" value="TreeGrafter"/>
</dbReference>
<dbReference type="PANTHER" id="PTHR47117:SF1">
    <property type="entry name" value="STAR-RELATED LIPID TRANSFER PROTEIN 9"/>
    <property type="match status" value="1"/>
</dbReference>
<dbReference type="EMBL" id="AAQR03084769">
    <property type="status" value="NOT_ANNOTATED_CDS"/>
    <property type="molecule type" value="Genomic_DNA"/>
</dbReference>
<keyword evidence="3" id="KW-1185">Reference proteome</keyword>
<dbReference type="HOGENOM" id="CLU_401498_0_0_1"/>
<organism evidence="2 3">
    <name type="scientific">Otolemur garnettii</name>
    <name type="common">Small-eared galago</name>
    <name type="synonym">Garnett's greater bushbaby</name>
    <dbReference type="NCBI Taxonomy" id="30611"/>
    <lineage>
        <taxon>Eukaryota</taxon>
        <taxon>Metazoa</taxon>
        <taxon>Chordata</taxon>
        <taxon>Craniata</taxon>
        <taxon>Vertebrata</taxon>
        <taxon>Euteleostomi</taxon>
        <taxon>Mammalia</taxon>
        <taxon>Eutheria</taxon>
        <taxon>Euarchontoglires</taxon>
        <taxon>Primates</taxon>
        <taxon>Strepsirrhini</taxon>
        <taxon>Lorisiformes</taxon>
        <taxon>Galagidae</taxon>
        <taxon>Otolemur</taxon>
    </lineage>
</organism>
<dbReference type="Ensembl" id="ENSOGAT00000030765.1">
    <property type="protein sequence ID" value="ENSOGAP00000019996.1"/>
    <property type="gene ID" value="ENSOGAG00000031581.1"/>
</dbReference>
<reference evidence="3" key="1">
    <citation type="submission" date="2011-03" db="EMBL/GenBank/DDBJ databases">
        <title>Version 3 of the genome sequence of Otolemur garnettii (Bushbaby).</title>
        <authorList>
            <consortium name="The Broad Institute Genome Sequencing Platform"/>
            <person name="Di Palma F."/>
            <person name="Johnson J."/>
            <person name="Lander E.S."/>
            <person name="Lindblad-Toh K."/>
            <person name="Jaffe D.B."/>
            <person name="Gnerre S."/>
            <person name="MacCallum I."/>
            <person name="Przybylski D."/>
            <person name="Ribeiro F.J."/>
            <person name="Burton J.N."/>
            <person name="Walker B.J."/>
            <person name="Sharpe T."/>
            <person name="Hall G."/>
        </authorList>
    </citation>
    <scope>NUCLEOTIDE SEQUENCE [LARGE SCALE GENOMIC DNA]</scope>
</reference>
<feature type="region of interest" description="Disordered" evidence="1">
    <location>
        <begin position="348"/>
        <end position="387"/>
    </location>
</feature>
<proteinExistence type="predicted"/>
<dbReference type="STRING" id="30611.ENSOGAP00000019996"/>
<dbReference type="InParanoid" id="H0XV54"/>
<dbReference type="GeneTree" id="ENSGT00940000164484"/>
<sequence>MAPLRDSNSQVFHAREKDNDSSDTDINYSVSSLSCVYARALVEPPKLEDPQGKKWNLPEPDDSESDDSQISEDSLAEKEYHSPNDRSGASHHTNSHGHCRTRTRTSVGGFAVPSNSVLLAQAHRSFPLEGLIKAGKEVGKGEREEPSLGSADEMPTETFWHLQDSRLPPVSQEAVHSLDTINHRTGARPDTVLPGSKSSCLDPRFQPRYEQSQSEAEVSYSEQTNPLRGMQLSVESPLMSMDSWFSCDSKTNPSSPLGMVGSLYPSTDVQEFQPCDDERPGYWLNIEELKSSGAKTVLSNSSQLPQGRTEHPWSVEDEYTTSAFGASKLSIWGAQRLLQSGANGPFLGRSLPDMSQQGSSEVSHGSSVSGAPAASATSFNHRGSTQERDWATLQQKYLLELSVLEPTEKFSPAFRCPEGDSGSLTQASGKGRDTILPVGPRVASSLDFNNFPIPVSKTRRMRAEKDQNSLKAKLEGPSDFFNPSEKEVSYNETYSADLESSSSVPINAQVFPEKNNIAHSVIEAHKPTQSNLEECFQGGRKPRLRTSSDEYFFQKSTCHKNVVIATKVDHPSQDWAPLRKNTIIQPGQLRPNSHCPLQEEKADWQESNRKVAERCTDGSFAFLSDAELSLHSASWNPLQSSLQPPALETFYVTKSRDALTETALEIPAYREAKPPSPPPREAWGIGHLQNAYLKKNFPVLLQNQKPTVASSQQVTAERPVDTNPREVIQELGKCPGNTKEESGNSVYFFVAQNRHLPPSGGPKVCEFENQVGMLNMKHGLEALEGEESSSSDHSRY</sequence>
<dbReference type="GO" id="GO:0008017">
    <property type="term" value="F:microtubule binding"/>
    <property type="evidence" value="ECO:0007669"/>
    <property type="project" value="TreeGrafter"/>
</dbReference>
<dbReference type="AlphaFoldDB" id="H0XV54"/>
<evidence type="ECO:0000313" key="2">
    <source>
        <dbReference type="Ensembl" id="ENSOGAP00000019996.1"/>
    </source>
</evidence>
<feature type="compositionally biased region" description="Acidic residues" evidence="1">
    <location>
        <begin position="59"/>
        <end position="70"/>
    </location>
</feature>
<dbReference type="GO" id="GO:0005634">
    <property type="term" value="C:nucleus"/>
    <property type="evidence" value="ECO:0007669"/>
    <property type="project" value="TreeGrafter"/>
</dbReference>
<feature type="compositionally biased region" description="Low complexity" evidence="1">
    <location>
        <begin position="355"/>
        <end position="378"/>
    </location>
</feature>
<feature type="region of interest" description="Disordered" evidence="1">
    <location>
        <begin position="43"/>
        <end position="107"/>
    </location>
</feature>
<protein>
    <submittedName>
        <fullName evidence="2">Uncharacterized protein</fullName>
    </submittedName>
</protein>
<evidence type="ECO:0000256" key="1">
    <source>
        <dbReference type="SAM" id="MobiDB-lite"/>
    </source>
</evidence>
<feature type="compositionally biased region" description="Basic and acidic residues" evidence="1">
    <location>
        <begin position="75"/>
        <end position="84"/>
    </location>
</feature>
<name>H0XV54_OTOGA</name>
<dbReference type="OMA" id="FAGESKI"/>
<dbReference type="GO" id="GO:0005814">
    <property type="term" value="C:centriole"/>
    <property type="evidence" value="ECO:0007669"/>
    <property type="project" value="TreeGrafter"/>
</dbReference>
<reference evidence="2" key="2">
    <citation type="submission" date="2025-08" db="UniProtKB">
        <authorList>
            <consortium name="Ensembl"/>
        </authorList>
    </citation>
    <scope>IDENTIFICATION</scope>
</reference>
<dbReference type="GO" id="GO:0003777">
    <property type="term" value="F:microtubule motor activity"/>
    <property type="evidence" value="ECO:0007669"/>
    <property type="project" value="TreeGrafter"/>
</dbReference>
<dbReference type="PANTHER" id="PTHR47117">
    <property type="entry name" value="STAR-RELATED LIPID TRANSFER PROTEIN 9"/>
    <property type="match status" value="1"/>
</dbReference>
<dbReference type="GO" id="GO:0005737">
    <property type="term" value="C:cytoplasm"/>
    <property type="evidence" value="ECO:0007669"/>
    <property type="project" value="TreeGrafter"/>
</dbReference>
<evidence type="ECO:0000313" key="3">
    <source>
        <dbReference type="Proteomes" id="UP000005225"/>
    </source>
</evidence>
<dbReference type="Proteomes" id="UP000005225">
    <property type="component" value="Unassembled WGS sequence"/>
</dbReference>
<feature type="region of interest" description="Disordered" evidence="1">
    <location>
        <begin position="412"/>
        <end position="432"/>
    </location>
</feature>
<feature type="compositionally biased region" description="Basic residues" evidence="1">
    <location>
        <begin position="93"/>
        <end position="103"/>
    </location>
</feature>